<dbReference type="PANTHER" id="PTHR30603:SF47">
    <property type="entry name" value="RNA POLYMERASE SIGMA FACTOR SIGD, CHLOROPLASTIC"/>
    <property type="match status" value="1"/>
</dbReference>
<feature type="signal peptide" evidence="8">
    <location>
        <begin position="1"/>
        <end position="22"/>
    </location>
</feature>
<feature type="region of interest" description="Disordered" evidence="7">
    <location>
        <begin position="212"/>
        <end position="233"/>
    </location>
</feature>
<dbReference type="InterPro" id="IPR013325">
    <property type="entry name" value="RNA_pol_sigma_r2"/>
</dbReference>
<feature type="domain" description="RNA polymerase sigma-70" evidence="10">
    <location>
        <begin position="511"/>
        <end position="537"/>
    </location>
</feature>
<keyword evidence="12" id="KW-1185">Reference proteome</keyword>
<dbReference type="InterPro" id="IPR000943">
    <property type="entry name" value="RNA_pol_sigma70"/>
</dbReference>
<protein>
    <recommendedName>
        <fullName evidence="6">RNA polymerase sigma factor</fullName>
    </recommendedName>
</protein>
<dbReference type="InterPro" id="IPR036388">
    <property type="entry name" value="WH-like_DNA-bd_sf"/>
</dbReference>
<dbReference type="Pfam" id="PF00140">
    <property type="entry name" value="Sigma70_r1_2"/>
    <property type="match status" value="1"/>
</dbReference>
<dbReference type="PROSITE" id="PS00716">
    <property type="entry name" value="SIGMA70_2"/>
    <property type="match status" value="1"/>
</dbReference>
<keyword evidence="2 6" id="KW-0805">Transcription regulation</keyword>
<dbReference type="Gramene" id="Pp3c1_36560V3.5">
    <property type="protein sequence ID" value="Pp3c1_36560V3.5"/>
    <property type="gene ID" value="Pp3c1_36560"/>
</dbReference>
<evidence type="ECO:0000256" key="6">
    <source>
        <dbReference type="PIRNR" id="PIRNR000767"/>
    </source>
</evidence>
<comment type="subcellular location">
    <subcellularLocation>
        <location evidence="6">Plastid</location>
        <location evidence="6">Chloroplast</location>
    </subcellularLocation>
</comment>
<evidence type="ECO:0000256" key="3">
    <source>
        <dbReference type="ARBA" id="ARBA00023082"/>
    </source>
</evidence>
<evidence type="ECO:0000259" key="10">
    <source>
        <dbReference type="PROSITE" id="PS00716"/>
    </source>
</evidence>
<dbReference type="Pfam" id="PF04542">
    <property type="entry name" value="Sigma70_r2"/>
    <property type="match status" value="1"/>
</dbReference>
<dbReference type="CDD" id="cd06171">
    <property type="entry name" value="Sigma70_r4"/>
    <property type="match status" value="1"/>
</dbReference>
<name>A0A7I4BXH9_PHYPA</name>
<evidence type="ECO:0000259" key="9">
    <source>
        <dbReference type="PROSITE" id="PS00715"/>
    </source>
</evidence>
<accession>A0A7I4BXH9</accession>
<dbReference type="GO" id="GO:0003677">
    <property type="term" value="F:DNA binding"/>
    <property type="evidence" value="ECO:0007669"/>
    <property type="project" value="UniProtKB-KW"/>
</dbReference>
<dbReference type="AlphaFoldDB" id="A0A7I4BXH9"/>
<evidence type="ECO:0000256" key="1">
    <source>
        <dbReference type="ARBA" id="ARBA00007788"/>
    </source>
</evidence>
<dbReference type="InterPro" id="IPR050239">
    <property type="entry name" value="Sigma-70_RNA_pol_init_factors"/>
</dbReference>
<organism evidence="11 12">
    <name type="scientific">Physcomitrium patens</name>
    <name type="common">Spreading-leaved earth moss</name>
    <name type="synonym">Physcomitrella patens</name>
    <dbReference type="NCBI Taxonomy" id="3218"/>
    <lineage>
        <taxon>Eukaryota</taxon>
        <taxon>Viridiplantae</taxon>
        <taxon>Streptophyta</taxon>
        <taxon>Embryophyta</taxon>
        <taxon>Bryophyta</taxon>
        <taxon>Bryophytina</taxon>
        <taxon>Bryopsida</taxon>
        <taxon>Funariidae</taxon>
        <taxon>Funariales</taxon>
        <taxon>Funariaceae</taxon>
        <taxon>Physcomitrium</taxon>
    </lineage>
</organism>
<dbReference type="InterPro" id="IPR009042">
    <property type="entry name" value="RNA_pol_sigma70_r1_2"/>
</dbReference>
<keyword evidence="6" id="KW-0934">Plastid</keyword>
<proteinExistence type="inferred from homology"/>
<dbReference type="PRINTS" id="PR00046">
    <property type="entry name" value="SIGMA70FCT"/>
</dbReference>
<dbReference type="SUPFAM" id="SSF88946">
    <property type="entry name" value="Sigma2 domain of RNA polymerase sigma factors"/>
    <property type="match status" value="1"/>
</dbReference>
<dbReference type="Pfam" id="PF04545">
    <property type="entry name" value="Sigma70_r4"/>
    <property type="match status" value="1"/>
</dbReference>
<dbReference type="GO" id="GO:0016987">
    <property type="term" value="F:sigma factor activity"/>
    <property type="evidence" value="ECO:0007669"/>
    <property type="project" value="UniProtKB-UniRule"/>
</dbReference>
<dbReference type="PANTHER" id="PTHR30603">
    <property type="entry name" value="RNA POLYMERASE SIGMA FACTOR RPO"/>
    <property type="match status" value="1"/>
</dbReference>
<evidence type="ECO:0000313" key="11">
    <source>
        <dbReference type="EnsemblPlants" id="Pp3c1_36560V3.5"/>
    </source>
</evidence>
<evidence type="ECO:0000256" key="4">
    <source>
        <dbReference type="ARBA" id="ARBA00023125"/>
    </source>
</evidence>
<keyword evidence="4 6" id="KW-0238">DNA-binding</keyword>
<dbReference type="InterPro" id="IPR007627">
    <property type="entry name" value="RNA_pol_sigma70_r2"/>
</dbReference>
<dbReference type="Pfam" id="PF04539">
    <property type="entry name" value="Sigma70_r3"/>
    <property type="match status" value="1"/>
</dbReference>
<sequence>MRDVSLMVCVFYVFFSLECCFCRVKLSSAWLRSVSLVSLSVFPTKRAVCNRNLKVCNVLVTKSWLGSKNDVSRAAADEAMALALAAVRAARDAASYADAMVVENEEAPSELDKLSLERARLNDMEHSFRVGYAAEDVMPEAEPSYVQKLESLMEGASTLDREAEGAASPRADAEFRNSETADGLPQTMDFNVAVKSKRKKERMRKRERALEKAEKTASALASAPPVPKPKKLQIMRTPSDPIRSYLRDIKRTKLLSASEEVALSRKIQDILKLEKIRAELQRDIGREPTLSEWSQAVSLDQTSLELRVKEGRSAKDKLVNSNLRLVVSIVKNYQGRGMTLPDLIQEGSLGLIRGAEKFDPEMGYKFSTYATWWIRQAVTRAIADQSRIIRLPVHIYEVISRINKAKMTISQELGRQPRDEEVAAMVGMSVEKLLFIVKSARPPTSMDRPIGKDGEQSLGEMVADKGVGSPEDDIMTQVLKQDIEDVLRSLNPMEREVLRLRFGLSGAQSMTLKDLGIIFKVTRERIRQIEAKALRKLRHPSWKTLLQDHVKDFL</sequence>
<dbReference type="GO" id="GO:0006352">
    <property type="term" value="P:DNA-templated transcription initiation"/>
    <property type="evidence" value="ECO:0007669"/>
    <property type="project" value="UniProtKB-UniRule"/>
</dbReference>
<feature type="region of interest" description="Disordered" evidence="7">
    <location>
        <begin position="165"/>
        <end position="184"/>
    </location>
</feature>
<dbReference type="InterPro" id="IPR014284">
    <property type="entry name" value="RNA_pol_sigma-70_dom"/>
</dbReference>
<feature type="chain" id="PRO_5029870746" description="RNA polymerase sigma factor" evidence="8">
    <location>
        <begin position="23"/>
        <end position="554"/>
    </location>
</feature>
<comment type="similarity">
    <text evidence="1 6">Belongs to the sigma-70 factor family.</text>
</comment>
<dbReference type="InterPro" id="IPR016262">
    <property type="entry name" value="RNA_pol_sigma_SigB/C/D/F"/>
</dbReference>
<dbReference type="EMBL" id="ABEU02000001">
    <property type="status" value="NOT_ANNOTATED_CDS"/>
    <property type="molecule type" value="Genomic_DNA"/>
</dbReference>
<feature type="domain" description="RNA polymerase sigma-70" evidence="9">
    <location>
        <begin position="342"/>
        <end position="355"/>
    </location>
</feature>
<reference evidence="11 12" key="2">
    <citation type="journal article" date="2018" name="Plant J.">
        <title>The Physcomitrella patens chromosome-scale assembly reveals moss genome structure and evolution.</title>
        <authorList>
            <person name="Lang D."/>
            <person name="Ullrich K.K."/>
            <person name="Murat F."/>
            <person name="Fuchs J."/>
            <person name="Jenkins J."/>
            <person name="Haas F.B."/>
            <person name="Piednoel M."/>
            <person name="Gundlach H."/>
            <person name="Van Bel M."/>
            <person name="Meyberg R."/>
            <person name="Vives C."/>
            <person name="Morata J."/>
            <person name="Symeonidi A."/>
            <person name="Hiss M."/>
            <person name="Muchero W."/>
            <person name="Kamisugi Y."/>
            <person name="Saleh O."/>
            <person name="Blanc G."/>
            <person name="Decker E.L."/>
            <person name="van Gessel N."/>
            <person name="Grimwood J."/>
            <person name="Hayes R.D."/>
            <person name="Graham S.W."/>
            <person name="Gunter L.E."/>
            <person name="McDaniel S.F."/>
            <person name="Hoernstein S.N.W."/>
            <person name="Larsson A."/>
            <person name="Li F.W."/>
            <person name="Perroud P.F."/>
            <person name="Phillips J."/>
            <person name="Ranjan P."/>
            <person name="Rokshar D.S."/>
            <person name="Rothfels C.J."/>
            <person name="Schneider L."/>
            <person name="Shu S."/>
            <person name="Stevenson D.W."/>
            <person name="Thummler F."/>
            <person name="Tillich M."/>
            <person name="Villarreal Aguilar J.C."/>
            <person name="Widiez T."/>
            <person name="Wong G.K."/>
            <person name="Wymore A."/>
            <person name="Zhang Y."/>
            <person name="Zimmer A.D."/>
            <person name="Quatrano R.S."/>
            <person name="Mayer K.F.X."/>
            <person name="Goodstein D."/>
            <person name="Casacuberta J.M."/>
            <person name="Vandepoele K."/>
            <person name="Reski R."/>
            <person name="Cuming A.C."/>
            <person name="Tuskan G.A."/>
            <person name="Maumus F."/>
            <person name="Salse J."/>
            <person name="Schmutz J."/>
            <person name="Rensing S.A."/>
        </authorList>
    </citation>
    <scope>NUCLEOTIDE SEQUENCE [LARGE SCALE GENOMIC DNA]</scope>
    <source>
        <strain evidence="11 12">cv. Gransden 2004</strain>
    </source>
</reference>
<evidence type="ECO:0000256" key="8">
    <source>
        <dbReference type="SAM" id="SignalP"/>
    </source>
</evidence>
<comment type="function">
    <text evidence="6">Sigma factors are initiation factors that promote the attachment of plastid-encoded RNA polymerase (PEP) to specific initiation sites and are then released.</text>
</comment>
<evidence type="ECO:0000256" key="5">
    <source>
        <dbReference type="ARBA" id="ARBA00023163"/>
    </source>
</evidence>
<dbReference type="Proteomes" id="UP000006727">
    <property type="component" value="Chromosome 1"/>
</dbReference>
<keyword evidence="5 6" id="KW-0804">Transcription</keyword>
<keyword evidence="6" id="KW-0150">Chloroplast</keyword>
<dbReference type="PROSITE" id="PS00715">
    <property type="entry name" value="SIGMA70_1"/>
    <property type="match status" value="1"/>
</dbReference>
<gene>
    <name evidence="11" type="primary">LOC112274899</name>
</gene>
<evidence type="ECO:0000256" key="2">
    <source>
        <dbReference type="ARBA" id="ARBA00023015"/>
    </source>
</evidence>
<dbReference type="InterPro" id="IPR013324">
    <property type="entry name" value="RNA_pol_sigma_r3/r4-like"/>
</dbReference>
<dbReference type="InterPro" id="IPR007630">
    <property type="entry name" value="RNA_pol_sigma70_r4"/>
</dbReference>
<reference evidence="11 12" key="1">
    <citation type="journal article" date="2008" name="Science">
        <title>The Physcomitrella genome reveals evolutionary insights into the conquest of land by plants.</title>
        <authorList>
            <person name="Rensing S."/>
            <person name="Lang D."/>
            <person name="Zimmer A."/>
            <person name="Terry A."/>
            <person name="Salamov A."/>
            <person name="Shapiro H."/>
            <person name="Nishiyama T."/>
            <person name="Perroud P.-F."/>
            <person name="Lindquist E."/>
            <person name="Kamisugi Y."/>
            <person name="Tanahashi T."/>
            <person name="Sakakibara K."/>
            <person name="Fujita T."/>
            <person name="Oishi K."/>
            <person name="Shin-I T."/>
            <person name="Kuroki Y."/>
            <person name="Toyoda A."/>
            <person name="Suzuki Y."/>
            <person name="Hashimoto A."/>
            <person name="Yamaguchi K."/>
            <person name="Sugano A."/>
            <person name="Kohara Y."/>
            <person name="Fujiyama A."/>
            <person name="Anterola A."/>
            <person name="Aoki S."/>
            <person name="Ashton N."/>
            <person name="Barbazuk W.B."/>
            <person name="Barker E."/>
            <person name="Bennetzen J."/>
            <person name="Bezanilla M."/>
            <person name="Blankenship R."/>
            <person name="Cho S.H."/>
            <person name="Dutcher S."/>
            <person name="Estelle M."/>
            <person name="Fawcett J.A."/>
            <person name="Gundlach H."/>
            <person name="Hanada K."/>
            <person name="Heyl A."/>
            <person name="Hicks K.A."/>
            <person name="Hugh J."/>
            <person name="Lohr M."/>
            <person name="Mayer K."/>
            <person name="Melkozernov A."/>
            <person name="Murata T."/>
            <person name="Nelson D."/>
            <person name="Pils B."/>
            <person name="Prigge M."/>
            <person name="Reiss B."/>
            <person name="Renner T."/>
            <person name="Rombauts S."/>
            <person name="Rushton P."/>
            <person name="Sanderfoot A."/>
            <person name="Schween G."/>
            <person name="Shiu S.-H."/>
            <person name="Stueber K."/>
            <person name="Theodoulou F.L."/>
            <person name="Tu H."/>
            <person name="Van de Peer Y."/>
            <person name="Verrier P.J."/>
            <person name="Waters E."/>
            <person name="Wood A."/>
            <person name="Yang L."/>
            <person name="Cove D."/>
            <person name="Cuming A."/>
            <person name="Hasebe M."/>
            <person name="Lucas S."/>
            <person name="Mishler D.B."/>
            <person name="Reski R."/>
            <person name="Grigoriev I."/>
            <person name="Quatrano R.S."/>
            <person name="Boore J.L."/>
        </authorList>
    </citation>
    <scope>NUCLEOTIDE SEQUENCE [LARGE SCALE GENOMIC DNA]</scope>
    <source>
        <strain evidence="11 12">cv. Gransden 2004</strain>
    </source>
</reference>
<dbReference type="Gene3D" id="1.20.120.1810">
    <property type="match status" value="1"/>
</dbReference>
<dbReference type="EnsemblPlants" id="Pp3c1_36560V3.5">
    <property type="protein sequence ID" value="Pp3c1_36560V3.5"/>
    <property type="gene ID" value="Pp3c1_36560"/>
</dbReference>
<dbReference type="InterPro" id="IPR007624">
    <property type="entry name" value="RNA_pol_sigma70_r3"/>
</dbReference>
<dbReference type="PIRSF" id="PIRSF000767">
    <property type="entry name" value="RNA_pol_sigma_SigB/C/D"/>
    <property type="match status" value="1"/>
</dbReference>
<evidence type="ECO:0000256" key="7">
    <source>
        <dbReference type="SAM" id="MobiDB-lite"/>
    </source>
</evidence>
<dbReference type="GO" id="GO:0009507">
    <property type="term" value="C:chloroplast"/>
    <property type="evidence" value="ECO:0007669"/>
    <property type="project" value="UniProtKB-SubCell"/>
</dbReference>
<evidence type="ECO:0000313" key="12">
    <source>
        <dbReference type="Proteomes" id="UP000006727"/>
    </source>
</evidence>
<keyword evidence="8" id="KW-0732">Signal</keyword>
<dbReference type="Gene3D" id="1.10.10.10">
    <property type="entry name" value="Winged helix-like DNA-binding domain superfamily/Winged helix DNA-binding domain"/>
    <property type="match status" value="2"/>
</dbReference>
<keyword evidence="3 6" id="KW-0731">Sigma factor</keyword>
<dbReference type="SUPFAM" id="SSF88659">
    <property type="entry name" value="Sigma3 and sigma4 domains of RNA polymerase sigma factors"/>
    <property type="match status" value="2"/>
</dbReference>
<dbReference type="NCBIfam" id="TIGR02937">
    <property type="entry name" value="sigma70-ECF"/>
    <property type="match status" value="1"/>
</dbReference>
<reference evidence="11" key="3">
    <citation type="submission" date="2020-12" db="UniProtKB">
        <authorList>
            <consortium name="EnsemblPlants"/>
        </authorList>
    </citation>
    <scope>IDENTIFICATION</scope>
</reference>